<name>A0ABV8TRY3_9ACTN</name>
<evidence type="ECO:0000256" key="6">
    <source>
        <dbReference type="SAM" id="Phobius"/>
    </source>
</evidence>
<accession>A0ABV8TRY3</accession>
<evidence type="ECO:0000313" key="8">
    <source>
        <dbReference type="Proteomes" id="UP001595824"/>
    </source>
</evidence>
<evidence type="ECO:0000256" key="2">
    <source>
        <dbReference type="ARBA" id="ARBA00022475"/>
    </source>
</evidence>
<feature type="transmembrane region" description="Helical" evidence="6">
    <location>
        <begin position="39"/>
        <end position="64"/>
    </location>
</feature>
<keyword evidence="5 6" id="KW-0472">Membrane</keyword>
<feature type="transmembrane region" description="Helical" evidence="6">
    <location>
        <begin position="148"/>
        <end position="174"/>
    </location>
</feature>
<dbReference type="InterPro" id="IPR001123">
    <property type="entry name" value="LeuE-type"/>
</dbReference>
<evidence type="ECO:0000313" key="7">
    <source>
        <dbReference type="EMBL" id="MFC4333213.1"/>
    </source>
</evidence>
<protein>
    <submittedName>
        <fullName evidence="7">LysE family translocator</fullName>
    </submittedName>
</protein>
<dbReference type="Proteomes" id="UP001595824">
    <property type="component" value="Unassembled WGS sequence"/>
</dbReference>
<organism evidence="7 8">
    <name type="scientific">Streptomyces andamanensis</name>
    <dbReference type="NCBI Taxonomy" id="1565035"/>
    <lineage>
        <taxon>Bacteria</taxon>
        <taxon>Bacillati</taxon>
        <taxon>Actinomycetota</taxon>
        <taxon>Actinomycetes</taxon>
        <taxon>Kitasatosporales</taxon>
        <taxon>Streptomycetaceae</taxon>
        <taxon>Streptomyces</taxon>
    </lineage>
</organism>
<dbReference type="PIRSF" id="PIRSF006324">
    <property type="entry name" value="LeuE"/>
    <property type="match status" value="1"/>
</dbReference>
<dbReference type="Pfam" id="PF01810">
    <property type="entry name" value="LysE"/>
    <property type="match status" value="1"/>
</dbReference>
<feature type="transmembrane region" description="Helical" evidence="6">
    <location>
        <begin position="70"/>
        <end position="93"/>
    </location>
</feature>
<sequence>MTGDVLGFALFALVVTVVPGPDLMLVLRNVLRDGRRAGAATAVGAAAGSLAWAAAAACGLAAVLARWDAAFMAVRLAGAAYLVLLGVQALWALRGAPAAPTGSPPPADDPTGVARAFRQGLLSCLLNPKVGVFFVAVVPQFLPAGHPVLAVTLLYGLIDAAIAAGWLLLVVAMADRLTGWLRRPKTARALEGTAGGALVALGAATVVEAVRT</sequence>
<dbReference type="PANTHER" id="PTHR30086">
    <property type="entry name" value="ARGININE EXPORTER PROTEIN ARGO"/>
    <property type="match status" value="1"/>
</dbReference>
<proteinExistence type="predicted"/>
<keyword evidence="2" id="KW-1003">Cell membrane</keyword>
<dbReference type="EMBL" id="JBHSDP010000029">
    <property type="protein sequence ID" value="MFC4333213.1"/>
    <property type="molecule type" value="Genomic_DNA"/>
</dbReference>
<comment type="subcellular location">
    <subcellularLocation>
        <location evidence="1">Cell membrane</location>
        <topology evidence="1">Multi-pass membrane protein</topology>
    </subcellularLocation>
</comment>
<evidence type="ECO:0000256" key="4">
    <source>
        <dbReference type="ARBA" id="ARBA00022989"/>
    </source>
</evidence>
<keyword evidence="4 6" id="KW-1133">Transmembrane helix</keyword>
<evidence type="ECO:0000256" key="1">
    <source>
        <dbReference type="ARBA" id="ARBA00004651"/>
    </source>
</evidence>
<reference evidence="8" key="1">
    <citation type="journal article" date="2019" name="Int. J. Syst. Evol. Microbiol.">
        <title>The Global Catalogue of Microorganisms (GCM) 10K type strain sequencing project: providing services to taxonomists for standard genome sequencing and annotation.</title>
        <authorList>
            <consortium name="The Broad Institute Genomics Platform"/>
            <consortium name="The Broad Institute Genome Sequencing Center for Infectious Disease"/>
            <person name="Wu L."/>
            <person name="Ma J."/>
        </authorList>
    </citation>
    <scope>NUCLEOTIDE SEQUENCE [LARGE SCALE GENOMIC DNA]</scope>
    <source>
        <strain evidence="8">PCU 347</strain>
    </source>
</reference>
<keyword evidence="8" id="KW-1185">Reference proteome</keyword>
<evidence type="ECO:0000256" key="5">
    <source>
        <dbReference type="ARBA" id="ARBA00023136"/>
    </source>
</evidence>
<comment type="caution">
    <text evidence="7">The sequence shown here is derived from an EMBL/GenBank/DDBJ whole genome shotgun (WGS) entry which is preliminary data.</text>
</comment>
<evidence type="ECO:0000256" key="3">
    <source>
        <dbReference type="ARBA" id="ARBA00022692"/>
    </source>
</evidence>
<keyword evidence="3 6" id="KW-0812">Transmembrane</keyword>
<gene>
    <name evidence="7" type="ORF">ACFPC0_36740</name>
</gene>
<dbReference type="PANTHER" id="PTHR30086:SF20">
    <property type="entry name" value="ARGININE EXPORTER PROTEIN ARGO-RELATED"/>
    <property type="match status" value="1"/>
</dbReference>
<feature type="transmembrane region" description="Helical" evidence="6">
    <location>
        <begin position="6"/>
        <end position="27"/>
    </location>
</feature>
<dbReference type="RefSeq" id="WP_381744549.1">
    <property type="nucleotide sequence ID" value="NZ_JBHSDP010000029.1"/>
</dbReference>